<evidence type="ECO:0008006" key="3">
    <source>
        <dbReference type="Google" id="ProtNLM"/>
    </source>
</evidence>
<reference evidence="1 2" key="1">
    <citation type="submission" date="2016-11" db="EMBL/GenBank/DDBJ databases">
        <title>Study of marine rhodopsin-containing bacteria.</title>
        <authorList>
            <person name="Yoshizawa S."/>
            <person name="Kumagai Y."/>
            <person name="Kogure K."/>
        </authorList>
    </citation>
    <scope>NUCLEOTIDE SEQUENCE [LARGE SCALE GENOMIC DNA]</scope>
    <source>
        <strain evidence="1 2">SAORIC-28</strain>
    </source>
</reference>
<evidence type="ECO:0000313" key="1">
    <source>
        <dbReference type="EMBL" id="PAP76905.1"/>
    </source>
</evidence>
<dbReference type="EMBL" id="MQWD01000001">
    <property type="protein sequence ID" value="PAP76905.1"/>
    <property type="molecule type" value="Genomic_DNA"/>
</dbReference>
<organism evidence="1 2">
    <name type="scientific">Rubrivirga marina</name>
    <dbReference type="NCBI Taxonomy" id="1196024"/>
    <lineage>
        <taxon>Bacteria</taxon>
        <taxon>Pseudomonadati</taxon>
        <taxon>Rhodothermota</taxon>
        <taxon>Rhodothermia</taxon>
        <taxon>Rhodothermales</taxon>
        <taxon>Rubricoccaceae</taxon>
        <taxon>Rubrivirga</taxon>
    </lineage>
</organism>
<keyword evidence="2" id="KW-1185">Reference proteome</keyword>
<dbReference type="Proteomes" id="UP000216339">
    <property type="component" value="Unassembled WGS sequence"/>
</dbReference>
<accession>A0A271J1S0</accession>
<evidence type="ECO:0000313" key="2">
    <source>
        <dbReference type="Proteomes" id="UP000216339"/>
    </source>
</evidence>
<dbReference type="OrthoDB" id="9907426at2"/>
<proteinExistence type="predicted"/>
<name>A0A271J1S0_9BACT</name>
<gene>
    <name evidence="1" type="ORF">BSZ37_10920</name>
</gene>
<comment type="caution">
    <text evidence="1">The sequence shown here is derived from an EMBL/GenBank/DDBJ whole genome shotgun (WGS) entry which is preliminary data.</text>
</comment>
<dbReference type="RefSeq" id="WP_095510576.1">
    <property type="nucleotide sequence ID" value="NZ_MQWD01000001.1"/>
</dbReference>
<protein>
    <recommendedName>
        <fullName evidence="3">DUF5666 domain-containing protein</fullName>
    </recommendedName>
</protein>
<dbReference type="AlphaFoldDB" id="A0A271J1S0"/>
<sequence>MSGKAVLASVLGLGGLALGAALLIRESGPFRERVALPDVTATTLDTVSVRGRRVEVSLEGTVTQIGPGDDVWLETGGDAVALVFPEAGDLEVEDRLLAVGRLRSRGGRRWVDVESWARVETGVRPPSEPGL</sequence>